<dbReference type="Pfam" id="PF00496">
    <property type="entry name" value="SBP_bac_5"/>
    <property type="match status" value="1"/>
</dbReference>
<name>A0ABU3ZNR8_9GAMM</name>
<organism evidence="5 6">
    <name type="scientific">Photobacterium rosenbergii</name>
    <dbReference type="NCBI Taxonomy" id="294936"/>
    <lineage>
        <taxon>Bacteria</taxon>
        <taxon>Pseudomonadati</taxon>
        <taxon>Pseudomonadota</taxon>
        <taxon>Gammaproteobacteria</taxon>
        <taxon>Vibrionales</taxon>
        <taxon>Vibrionaceae</taxon>
        <taxon>Photobacterium</taxon>
    </lineage>
</organism>
<dbReference type="InterPro" id="IPR030678">
    <property type="entry name" value="Peptide/Ni-bd"/>
</dbReference>
<gene>
    <name evidence="5" type="ORF">R2X38_21810</name>
</gene>
<accession>A0ABU3ZNR8</accession>
<evidence type="ECO:0000313" key="6">
    <source>
        <dbReference type="Proteomes" id="UP001186452"/>
    </source>
</evidence>
<dbReference type="InterPro" id="IPR000914">
    <property type="entry name" value="SBP_5_dom"/>
</dbReference>
<evidence type="ECO:0000256" key="3">
    <source>
        <dbReference type="SAM" id="SignalP"/>
    </source>
</evidence>
<reference evidence="5 6" key="1">
    <citation type="submission" date="2023-10" db="EMBL/GenBank/DDBJ databases">
        <title>Marine bacteria isolated from horseshoe crab.</title>
        <authorList>
            <person name="Cheng T.H."/>
        </authorList>
    </citation>
    <scope>NUCLEOTIDE SEQUENCE [LARGE SCALE GENOMIC DNA]</scope>
    <source>
        <strain evidence="5 6">HSC6</strain>
    </source>
</reference>
<feature type="chain" id="PRO_5045686122" evidence="3">
    <location>
        <begin position="30"/>
        <end position="559"/>
    </location>
</feature>
<proteinExistence type="inferred from homology"/>
<dbReference type="EMBL" id="JAWJZI010000015">
    <property type="protein sequence ID" value="MDV5171638.1"/>
    <property type="molecule type" value="Genomic_DNA"/>
</dbReference>
<comment type="caution">
    <text evidence="5">The sequence shown here is derived from an EMBL/GenBank/DDBJ whole genome shotgun (WGS) entry which is preliminary data.</text>
</comment>
<dbReference type="Gene3D" id="3.10.105.10">
    <property type="entry name" value="Dipeptide-binding Protein, Domain 3"/>
    <property type="match status" value="1"/>
</dbReference>
<dbReference type="Gene3D" id="3.90.76.10">
    <property type="entry name" value="Dipeptide-binding Protein, Domain 1"/>
    <property type="match status" value="1"/>
</dbReference>
<comment type="similarity">
    <text evidence="1">Belongs to the bacterial solute-binding protein 5 family.</text>
</comment>
<keyword evidence="6" id="KW-1185">Reference proteome</keyword>
<sequence length="559" mass="63047">MLANIKKTQLALAVVAAASTMLAAPVATAAERSELTIVSKFFPTFVRNFNPYLQTQLDTTYDFLYEPLVVFNELKGNEPVMRLAKDYYMSDDLMQVTFEIRDGVKWSDGKAFSAKDVAFTFELLKNHPELDRTGINARLKDVKAKGNKVTFSLTEANSNVPYLISKVAVVPEHVWSKIEDPTRFTNENPVGTGPFTEIDTFTPQLYTQCRNPNYWDNDNLEVDCLRVPQVSGNDQFLGQVLSGQFDWTYAFIPDVDSTYAAASPDNKYWYPAGGTQAFMLNYKTPNKGNHEAINNIDFRRAFSMAIDRETIIDIAFYGGGVVNDYASGLGQAFESWSDKAVHEKYKPFMTYNVENAKALLKQAGFKDTNGDGFVETPTGKQIELSIQSPNGWTDFNNTVQLSVEMLQEVGIKAKASTPDFSVYNQAMLDATYDVAYTNYFHGADPYTYWDSGYHSRFQANEGMPRFALHYWSNDKLDNLLAGFYKTADRGEQVQMAHAIQKIIAENQVTIPVMSGAYTSQYNTARFTGWWNENNPKGRPMPITNTQERLLQVLDLKPKS</sequence>
<keyword evidence="2 3" id="KW-0732">Signal</keyword>
<dbReference type="CDD" id="cd08509">
    <property type="entry name" value="PBP2_TmCBP_oligosaccharides_like"/>
    <property type="match status" value="1"/>
</dbReference>
<dbReference type="Proteomes" id="UP001186452">
    <property type="component" value="Unassembled WGS sequence"/>
</dbReference>
<dbReference type="RefSeq" id="WP_317524461.1">
    <property type="nucleotide sequence ID" value="NZ_JAWJZI010000015.1"/>
</dbReference>
<dbReference type="PANTHER" id="PTHR30290:SF38">
    <property type="entry name" value="D,D-DIPEPTIDE-BINDING PERIPLASMIC PROTEIN DDPA-RELATED"/>
    <property type="match status" value="1"/>
</dbReference>
<dbReference type="Gene3D" id="3.40.190.10">
    <property type="entry name" value="Periplasmic binding protein-like II"/>
    <property type="match status" value="1"/>
</dbReference>
<evidence type="ECO:0000256" key="1">
    <source>
        <dbReference type="ARBA" id="ARBA00005695"/>
    </source>
</evidence>
<dbReference type="SUPFAM" id="SSF53850">
    <property type="entry name" value="Periplasmic binding protein-like II"/>
    <property type="match status" value="1"/>
</dbReference>
<evidence type="ECO:0000313" key="5">
    <source>
        <dbReference type="EMBL" id="MDV5171638.1"/>
    </source>
</evidence>
<protein>
    <submittedName>
        <fullName evidence="5">ABC transporter substrate-binding protein</fullName>
    </submittedName>
</protein>
<feature type="domain" description="Solute-binding protein family 5" evidence="4">
    <location>
        <begin position="78"/>
        <end position="456"/>
    </location>
</feature>
<evidence type="ECO:0000256" key="2">
    <source>
        <dbReference type="ARBA" id="ARBA00022729"/>
    </source>
</evidence>
<feature type="signal peptide" evidence="3">
    <location>
        <begin position="1"/>
        <end position="29"/>
    </location>
</feature>
<dbReference type="InterPro" id="IPR039424">
    <property type="entry name" value="SBP_5"/>
</dbReference>
<dbReference type="PIRSF" id="PIRSF002741">
    <property type="entry name" value="MppA"/>
    <property type="match status" value="1"/>
</dbReference>
<evidence type="ECO:0000259" key="4">
    <source>
        <dbReference type="Pfam" id="PF00496"/>
    </source>
</evidence>
<dbReference type="PANTHER" id="PTHR30290">
    <property type="entry name" value="PERIPLASMIC BINDING COMPONENT OF ABC TRANSPORTER"/>
    <property type="match status" value="1"/>
</dbReference>